<protein>
    <submittedName>
        <fullName evidence="1">Uncharacterized protein</fullName>
    </submittedName>
</protein>
<sequence length="232" mass="26291">MPDNGEIRYCNRFSYILLKFILFAYAIIWWLGLRELLHWDKNINTCRHDGDVKLQPVCLRRSVEFGEALSRQVFEATCGVLPSAGCASDLRLATPSPVHLYPTVTCLIRAAIPNLLDLTAVFDTINHTILLSRLKYCFNITSSVLSWLKPYFANRLQFISINNCTSFTAPLSQGVPQGSVLGPLLFNLYILPFGNIIYQHGLYFDCYADDVQLYISTKSITTDIHTTLTKLK</sequence>
<organism evidence="1 2">
    <name type="scientific">Scortum barcoo</name>
    <name type="common">barcoo grunter</name>
    <dbReference type="NCBI Taxonomy" id="214431"/>
    <lineage>
        <taxon>Eukaryota</taxon>
        <taxon>Metazoa</taxon>
        <taxon>Chordata</taxon>
        <taxon>Craniata</taxon>
        <taxon>Vertebrata</taxon>
        <taxon>Euteleostomi</taxon>
        <taxon>Actinopterygii</taxon>
        <taxon>Neopterygii</taxon>
        <taxon>Teleostei</taxon>
        <taxon>Neoteleostei</taxon>
        <taxon>Acanthomorphata</taxon>
        <taxon>Eupercaria</taxon>
        <taxon>Centrarchiformes</taxon>
        <taxon>Terapontoidei</taxon>
        <taxon>Terapontidae</taxon>
        <taxon>Scortum</taxon>
    </lineage>
</organism>
<comment type="caution">
    <text evidence="1">The sequence shown here is derived from an EMBL/GenBank/DDBJ whole genome shotgun (WGS) entry which is preliminary data.</text>
</comment>
<dbReference type="EMBL" id="CM041531">
    <property type="protein sequence ID" value="KAI3377092.1"/>
    <property type="molecule type" value="Genomic_DNA"/>
</dbReference>
<reference evidence="1" key="1">
    <citation type="submission" date="2022-04" db="EMBL/GenBank/DDBJ databases">
        <title>Jade perch genome.</title>
        <authorList>
            <person name="Chao B."/>
        </authorList>
    </citation>
    <scope>NUCLEOTIDE SEQUENCE</scope>
    <source>
        <strain evidence="1">CB-2022</strain>
    </source>
</reference>
<gene>
    <name evidence="1" type="ORF">L3Q82_000292</name>
</gene>
<proteinExistence type="predicted"/>
<keyword evidence="2" id="KW-1185">Reference proteome</keyword>
<dbReference type="Proteomes" id="UP000831701">
    <property type="component" value="Chromosome 1"/>
</dbReference>
<name>A0ACB8XC23_9TELE</name>
<accession>A0ACB8XC23</accession>
<evidence type="ECO:0000313" key="1">
    <source>
        <dbReference type="EMBL" id="KAI3377092.1"/>
    </source>
</evidence>
<evidence type="ECO:0000313" key="2">
    <source>
        <dbReference type="Proteomes" id="UP000831701"/>
    </source>
</evidence>